<evidence type="ECO:0000313" key="6">
    <source>
        <dbReference type="EMBL" id="RVT95586.1"/>
    </source>
</evidence>
<dbReference type="OrthoDB" id="7840053at2"/>
<dbReference type="InterPro" id="IPR036390">
    <property type="entry name" value="WH_DNA-bd_sf"/>
</dbReference>
<evidence type="ECO:0000256" key="4">
    <source>
        <dbReference type="ARBA" id="ARBA00023163"/>
    </source>
</evidence>
<sequence length="401" mass="43553">MTIPADLPNLRQLRLFLLVAGGQSLRAAAREMLLSQPAATLSLAALEQRFGMELFERRAGGLLRTQAGAALAHRTERCLSYLLRALARLRAGQEGGPRPEQAIAMLTMPQLRAVIAMAEHGGFSAAAVELGLRPPSLHRAVGELEQVLGAPLVHRERAGASLNAAGQEFAAACNLALAELRAAREDLNGIAGLPEGRIAIGAVRISAAGILPAAISRLSGELPRVSFLVVQDEYETMFQALRSGRLDYICSTLRPNIPKDLMAEEICQSELCVICRPGHPLTRLSNLSARDLLAWRWVAPHPRTGAAARLRALFEAEGLAPPQPVVESRLFELTRGLVMEGDFLAVAARSAVVRDHSLEGLAILPLSVPAATRPVWLLSRRDWSPTWLQRRFAETIRDLHR</sequence>
<dbReference type="PANTHER" id="PTHR30419">
    <property type="entry name" value="HTH-TYPE TRANSCRIPTIONAL REGULATOR YBHD"/>
    <property type="match status" value="1"/>
</dbReference>
<dbReference type="RefSeq" id="WP_127788444.1">
    <property type="nucleotide sequence ID" value="NZ_SACL01000005.1"/>
</dbReference>
<keyword evidence="7" id="KW-1185">Reference proteome</keyword>
<dbReference type="Proteomes" id="UP000282957">
    <property type="component" value="Unassembled WGS sequence"/>
</dbReference>
<dbReference type="AlphaFoldDB" id="A0A437MDC1"/>
<keyword evidence="3" id="KW-0238">DNA-binding</keyword>
<dbReference type="SUPFAM" id="SSF46785">
    <property type="entry name" value="Winged helix' DNA-binding domain"/>
    <property type="match status" value="2"/>
</dbReference>
<dbReference type="PANTHER" id="PTHR30419:SF8">
    <property type="entry name" value="NITROGEN ASSIMILATION TRANSCRIPTIONAL ACTIVATOR-RELATED"/>
    <property type="match status" value="1"/>
</dbReference>
<dbReference type="InterPro" id="IPR036388">
    <property type="entry name" value="WH-like_DNA-bd_sf"/>
</dbReference>
<name>A0A437MDC1_9PROT</name>
<organism evidence="6 7">
    <name type="scientific">Rhodovarius crocodyli</name>
    <dbReference type="NCBI Taxonomy" id="1979269"/>
    <lineage>
        <taxon>Bacteria</taxon>
        <taxon>Pseudomonadati</taxon>
        <taxon>Pseudomonadota</taxon>
        <taxon>Alphaproteobacteria</taxon>
        <taxon>Acetobacterales</taxon>
        <taxon>Roseomonadaceae</taxon>
        <taxon>Rhodovarius</taxon>
    </lineage>
</organism>
<keyword evidence="2" id="KW-0805">Transcription regulation</keyword>
<protein>
    <submittedName>
        <fullName evidence="6">LysR family transcriptional regulator</fullName>
    </submittedName>
</protein>
<dbReference type="PRINTS" id="PR00039">
    <property type="entry name" value="HTHLYSR"/>
</dbReference>
<dbReference type="SUPFAM" id="SSF53850">
    <property type="entry name" value="Periplasmic binding protein-like II"/>
    <property type="match status" value="1"/>
</dbReference>
<dbReference type="PROSITE" id="PS50931">
    <property type="entry name" value="HTH_LYSR"/>
    <property type="match status" value="2"/>
</dbReference>
<feature type="domain" description="HTH lysR-type" evidence="5">
    <location>
        <begin position="8"/>
        <end position="65"/>
    </location>
</feature>
<dbReference type="Gene3D" id="3.40.190.10">
    <property type="entry name" value="Periplasmic binding protein-like II"/>
    <property type="match status" value="2"/>
</dbReference>
<dbReference type="Pfam" id="PF03466">
    <property type="entry name" value="LysR_substrate"/>
    <property type="match status" value="1"/>
</dbReference>
<evidence type="ECO:0000256" key="1">
    <source>
        <dbReference type="ARBA" id="ARBA00009437"/>
    </source>
</evidence>
<proteinExistence type="inferred from homology"/>
<dbReference type="EMBL" id="SACL01000005">
    <property type="protein sequence ID" value="RVT95586.1"/>
    <property type="molecule type" value="Genomic_DNA"/>
</dbReference>
<comment type="caution">
    <text evidence="6">The sequence shown here is derived from an EMBL/GenBank/DDBJ whole genome shotgun (WGS) entry which is preliminary data.</text>
</comment>
<dbReference type="GO" id="GO:0005829">
    <property type="term" value="C:cytosol"/>
    <property type="evidence" value="ECO:0007669"/>
    <property type="project" value="TreeGrafter"/>
</dbReference>
<dbReference type="InterPro" id="IPR000847">
    <property type="entry name" value="LysR_HTH_N"/>
</dbReference>
<reference evidence="6 7" key="1">
    <citation type="submission" date="2019-01" db="EMBL/GenBank/DDBJ databases">
        <authorList>
            <person name="Chen W.-M."/>
        </authorList>
    </citation>
    <scope>NUCLEOTIDE SEQUENCE [LARGE SCALE GENOMIC DNA]</scope>
    <source>
        <strain evidence="6 7">CCP-6</strain>
    </source>
</reference>
<evidence type="ECO:0000256" key="2">
    <source>
        <dbReference type="ARBA" id="ARBA00023015"/>
    </source>
</evidence>
<comment type="similarity">
    <text evidence="1">Belongs to the LysR transcriptional regulatory family.</text>
</comment>
<evidence type="ECO:0000259" key="5">
    <source>
        <dbReference type="PROSITE" id="PS50931"/>
    </source>
</evidence>
<evidence type="ECO:0000256" key="3">
    <source>
        <dbReference type="ARBA" id="ARBA00023125"/>
    </source>
</evidence>
<dbReference type="GO" id="GO:0003700">
    <property type="term" value="F:DNA-binding transcription factor activity"/>
    <property type="evidence" value="ECO:0007669"/>
    <property type="project" value="InterPro"/>
</dbReference>
<accession>A0A437MDC1</accession>
<dbReference type="Gene3D" id="1.10.10.10">
    <property type="entry name" value="Winged helix-like DNA-binding domain superfamily/Winged helix DNA-binding domain"/>
    <property type="match status" value="2"/>
</dbReference>
<dbReference type="Pfam" id="PF00126">
    <property type="entry name" value="HTH_1"/>
    <property type="match status" value="2"/>
</dbReference>
<feature type="domain" description="HTH lysR-type" evidence="5">
    <location>
        <begin position="106"/>
        <end position="163"/>
    </location>
</feature>
<keyword evidence="4" id="KW-0804">Transcription</keyword>
<dbReference type="InterPro" id="IPR050950">
    <property type="entry name" value="HTH-type_LysR_regulators"/>
</dbReference>
<evidence type="ECO:0000313" key="7">
    <source>
        <dbReference type="Proteomes" id="UP000282957"/>
    </source>
</evidence>
<gene>
    <name evidence="6" type="ORF">EOD42_15380</name>
</gene>
<dbReference type="InterPro" id="IPR005119">
    <property type="entry name" value="LysR_subst-bd"/>
</dbReference>
<dbReference type="GO" id="GO:0003677">
    <property type="term" value="F:DNA binding"/>
    <property type="evidence" value="ECO:0007669"/>
    <property type="project" value="UniProtKB-KW"/>
</dbReference>